<dbReference type="RefSeq" id="WP_213502220.1">
    <property type="nucleotide sequence ID" value="NZ_CP054856.1"/>
</dbReference>
<protein>
    <recommendedName>
        <fullName evidence="3">Ubiquitin-activating enzyme E1 FCCH domain-containing protein</fullName>
    </recommendedName>
</protein>
<dbReference type="EMBL" id="CP054856">
    <property type="protein sequence ID" value="QVM82935.1"/>
    <property type="molecule type" value="Genomic_DNA"/>
</dbReference>
<gene>
    <name evidence="1" type="ORF">HT578_03740</name>
</gene>
<keyword evidence="2" id="KW-1185">Reference proteome</keyword>
<evidence type="ECO:0000313" key="1">
    <source>
        <dbReference type="EMBL" id="QVM82935.1"/>
    </source>
</evidence>
<evidence type="ECO:0000313" key="2">
    <source>
        <dbReference type="Proteomes" id="UP000677126"/>
    </source>
</evidence>
<organism evidence="1 2">
    <name type="scientific">Novosphingobium decolorationis</name>
    <dbReference type="NCBI Taxonomy" id="2698673"/>
    <lineage>
        <taxon>Bacteria</taxon>
        <taxon>Pseudomonadati</taxon>
        <taxon>Pseudomonadota</taxon>
        <taxon>Alphaproteobacteria</taxon>
        <taxon>Sphingomonadales</taxon>
        <taxon>Sphingomonadaceae</taxon>
        <taxon>Novosphingobium</taxon>
    </lineage>
</organism>
<reference evidence="1 2" key="1">
    <citation type="journal article" date="2021" name="Int. J. Syst. Evol. Microbiol.">
        <title>Novosphingobium decolorationis sp. nov., an aniline blue-decolourizing bacterium isolated from East Pacific sediment.</title>
        <authorList>
            <person name="Chen X."/>
            <person name="Dong B."/>
            <person name="Chen T."/>
            <person name="Ren N."/>
            <person name="Wang J."/>
            <person name="Xu Y."/>
            <person name="Yang J."/>
            <person name="Zhu S."/>
            <person name="Chen J."/>
        </authorList>
    </citation>
    <scope>NUCLEOTIDE SEQUENCE [LARGE SCALE GENOMIC DNA]</scope>
    <source>
        <strain evidence="1 2">502str22</strain>
    </source>
</reference>
<name>A0ABX8E1A4_9SPHN</name>
<evidence type="ECO:0008006" key="3">
    <source>
        <dbReference type="Google" id="ProtNLM"/>
    </source>
</evidence>
<dbReference type="Proteomes" id="UP000677126">
    <property type="component" value="Chromosome"/>
</dbReference>
<sequence length="754" mass="81583">MTGYRIVQLAFLAGELDPLLGARVDTESYRYGLETCENFVPVNEGPLIKRPGFEYIGDADETTTWLGAFRFSITQEYVIEWGEEKARFYTNGAQIIEEGTGDPYEIVTPYPAEVASSLWTQQSYDRLYIDHPDYEPGSLVRSDATTFAHETSILRNGPFLDENTNEDITVTVAGTLTVGGVVTINASEDIFEAGDVGGLFRIEAKDFSDIKSWETNVSDIEVGEILRSDGKAYTAQSTGTTGTVTPTHDVGSEWDGSRHAKAADGSSAVFGVRWAYRYDRYGIVEITGFTNAGQVTGTVKRRLPDSLTSVPSDYWAFGAFSPRRGYPSIVLHWNSRQIHLKDFDIYSSVAGDFGEGRVNFQTLDSSGIPQADLGFRRTLATEDPVLWATADRKLLIGTASRELMVGQLNTQEAITGENIQSEVQSFYGSEQVTPLQIGISTIFVERGGRRLRAAGYDLATDRYVPGDLTAASRSVTKGGILQMAYQRIPHGLAYALRGDGQLVTHPDTRGEVKGFSRTVLGGGGQAKSIVSVLGEDGKTDELWALVERTGGDGSTRKEIWRQMPWRELGDDAAEGFYVDCGTRAEATAGQTEFTGAVHLAGQTIVALANGAVIRNILVADDGSFTLPESAVPSTPYTLVIGLPYTATATMLRPNVTSDAGPSLGLKYQIKKVMARVLEAFGLKGGELGRPLETLIRRPGDTPMGSAAALQSGDFGENVEGAFGRDGRLTLISADPLPAIVSATVMRVEMDSRDA</sequence>
<accession>A0ABX8E1A4</accession>
<proteinExistence type="predicted"/>